<organism evidence="2 3">
    <name type="scientific">Alternaria alternata</name>
    <name type="common">Alternaria rot fungus</name>
    <name type="synonym">Torula alternata</name>
    <dbReference type="NCBI Taxonomy" id="5599"/>
    <lineage>
        <taxon>Eukaryota</taxon>
        <taxon>Fungi</taxon>
        <taxon>Dikarya</taxon>
        <taxon>Ascomycota</taxon>
        <taxon>Pezizomycotina</taxon>
        <taxon>Dothideomycetes</taxon>
        <taxon>Pleosporomycetidae</taxon>
        <taxon>Pleosporales</taxon>
        <taxon>Pleosporineae</taxon>
        <taxon>Pleosporaceae</taxon>
        <taxon>Alternaria</taxon>
        <taxon>Alternaria sect. Alternaria</taxon>
        <taxon>Alternaria alternata complex</taxon>
    </lineage>
</organism>
<keyword evidence="3" id="KW-1185">Reference proteome</keyword>
<evidence type="ECO:0000313" key="3">
    <source>
        <dbReference type="Proteomes" id="UP000077248"/>
    </source>
</evidence>
<feature type="region of interest" description="Disordered" evidence="1">
    <location>
        <begin position="1"/>
        <end position="20"/>
    </location>
</feature>
<accession>A0A177D4C0</accession>
<sequence length="166" mass="19255">MTTVEEIHTKEPKTGNDMMPTASEDMPKHMHYRPSGQDFVGQQVISLYADGNWWLWAYHDVYFVQEDWVERFAIHNDLEKPIKETRTLERGSRVINGTEMPGVTAGVGFSGWGFSMNVGADKQDKVFSSNETSEVVTFKREFDIEPKKSLIGYQKVYTFRLKVWFM</sequence>
<feature type="compositionally biased region" description="Basic and acidic residues" evidence="1">
    <location>
        <begin position="1"/>
        <end position="14"/>
    </location>
</feature>
<dbReference type="EMBL" id="KV441499">
    <property type="protein sequence ID" value="OAG14504.1"/>
    <property type="molecule type" value="Genomic_DNA"/>
</dbReference>
<evidence type="ECO:0000256" key="1">
    <source>
        <dbReference type="SAM" id="MobiDB-lite"/>
    </source>
</evidence>
<protein>
    <submittedName>
        <fullName evidence="2">Uncharacterized protein</fullName>
    </submittedName>
</protein>
<dbReference type="AlphaFoldDB" id="A0A177D4C0"/>
<name>A0A177D4C0_ALTAL</name>
<dbReference type="OMA" id="SWENNTE"/>
<dbReference type="RefSeq" id="XP_018379925.1">
    <property type="nucleotide sequence ID" value="XM_018528931.1"/>
</dbReference>
<dbReference type="Proteomes" id="UP000077248">
    <property type="component" value="Unassembled WGS sequence"/>
</dbReference>
<gene>
    <name evidence="2" type="ORF">CC77DRAFT_1066836</name>
</gene>
<proteinExistence type="predicted"/>
<dbReference type="VEuPathDB" id="FungiDB:CC77DRAFT_1066836"/>
<reference evidence="2 3" key="1">
    <citation type="submission" date="2016-05" db="EMBL/GenBank/DDBJ databases">
        <title>Comparative analysis of secretome profiles of manganese(II)-oxidizing ascomycete fungi.</title>
        <authorList>
            <consortium name="DOE Joint Genome Institute"/>
            <person name="Zeiner C.A."/>
            <person name="Purvine S.O."/>
            <person name="Zink E.M."/>
            <person name="Wu S."/>
            <person name="Pasa-Tolic L."/>
            <person name="Chaput D.L."/>
            <person name="Haridas S."/>
            <person name="Grigoriev I.V."/>
            <person name="Santelli C.M."/>
            <person name="Hansel C.M."/>
        </authorList>
    </citation>
    <scope>NUCLEOTIDE SEQUENCE [LARGE SCALE GENOMIC DNA]</scope>
    <source>
        <strain evidence="2 3">SRC1lrK2f</strain>
    </source>
</reference>
<evidence type="ECO:0000313" key="2">
    <source>
        <dbReference type="EMBL" id="OAG14504.1"/>
    </source>
</evidence>
<dbReference type="GeneID" id="29114525"/>
<dbReference type="KEGG" id="aalt:CC77DRAFT_1066836"/>